<dbReference type="Pfam" id="PF00168">
    <property type="entry name" value="C2"/>
    <property type="match status" value="1"/>
</dbReference>
<dbReference type="OrthoDB" id="19996at2759"/>
<dbReference type="GO" id="GO:0001227">
    <property type="term" value="F:DNA-binding transcription repressor activity, RNA polymerase II-specific"/>
    <property type="evidence" value="ECO:0007669"/>
    <property type="project" value="InterPro"/>
</dbReference>
<feature type="region of interest" description="Disordered" evidence="2">
    <location>
        <begin position="85"/>
        <end position="136"/>
    </location>
</feature>
<dbReference type="PANTHER" id="PTHR13076:SF9">
    <property type="entry name" value="COILED-COIL AND C2 DOMAIN-CONTAINING PROTEIN 1-LIKE"/>
    <property type="match status" value="1"/>
</dbReference>
<feature type="domain" description="C2" evidence="3">
    <location>
        <begin position="616"/>
        <end position="751"/>
    </location>
</feature>
<evidence type="ECO:0000256" key="1">
    <source>
        <dbReference type="ARBA" id="ARBA00010672"/>
    </source>
</evidence>
<feature type="region of interest" description="Disordered" evidence="2">
    <location>
        <begin position="300"/>
        <end position="319"/>
    </location>
</feature>
<evidence type="ECO:0000256" key="2">
    <source>
        <dbReference type="SAM" id="MobiDB-lite"/>
    </source>
</evidence>
<dbReference type="Pfam" id="PF21528">
    <property type="entry name" value="CC2D1A-B_DM14"/>
    <property type="match status" value="2"/>
</dbReference>
<feature type="region of interest" description="Disordered" evidence="2">
    <location>
        <begin position="404"/>
        <end position="458"/>
    </location>
</feature>
<dbReference type="InterPro" id="IPR006608">
    <property type="entry name" value="CC2D1A/B_DM14"/>
</dbReference>
<dbReference type="SUPFAM" id="SSF49562">
    <property type="entry name" value="C2 domain (Calcium/lipid-binding domain, CaLB)"/>
    <property type="match status" value="1"/>
</dbReference>
<dbReference type="Gene3D" id="2.60.40.150">
    <property type="entry name" value="C2 domain"/>
    <property type="match status" value="1"/>
</dbReference>
<dbReference type="AlphaFoldDB" id="A0A9P1I3T2"/>
<protein>
    <recommendedName>
        <fullName evidence="3">C2 domain-containing protein</fullName>
    </recommendedName>
</protein>
<feature type="compositionally biased region" description="Pro residues" evidence="2">
    <location>
        <begin position="193"/>
        <end position="203"/>
    </location>
</feature>
<dbReference type="SMART" id="SM00239">
    <property type="entry name" value="C2"/>
    <property type="match status" value="1"/>
</dbReference>
<sequence length="791" mass="85689">MNFMDMEKSVYGGDLENDAELLAELAAIQEEELGKAAPTKRAGNVRGGAGGMPGIDQKALAAALADNHDDGNDEELEMDEELLNELAGIVGPGESTSSSSQPPPIPRRSSPLSQSSQAPPPIPSRNIAASNRDESQISHLRQLHSVYSKMLETAKKNGESAKERRYERAVEKLVELISAAEKGKKIDPADIPATPPNFQPDPHPTATVAQPVQHPQGSTMREAAQAPPPIPQRKPSAQAPPTSGTSSSKKDEILRILIHRRDLYVANGKAAIGAHDKESAKEFVTMAKSFDQAISALKQQENADGMDLEEVPPSPKPYRKKEAVPLVQQPVQEAPKPRAPPISAQPATFLEALQHRHQRYLQIAEKAKADGNERKVRMNQRIAGQYAEAIRDAKAGRPVAAAELPKLPDMPELPPQGSGTGSATGSAPRPTQKGPAPGMKPPPEVGPLAPSDSPGKSRNAVQLDFLLQRQNEFKQAAILAKSKGDIDLAKKYLLEAKGFDKMIEAAKAGLPVSIKQTPIPPQAMTSGVTLQPKIQAGGGSGSGSGLVENKGEKLEFLEKVLIEQVKLAQSNQMRFTRLGDVGKVKLFESWAKSSKQDLLLVRAVAQQNLNIPKFHYESRQIPSADLFPDLAEDAFELIITSCRNVPLPSGYEPHHANIFVKYTFPFPNETPQTGKTKTVAGNINPEFGETIMLSIGVGKTRNSKLARAFKRGGLKFEVFQKGGFMRSDKLLGTCEWKLEKLETSAELEDSLPLRDGRKAVGGLLSARVRIREPIGDAKAQTQTHKWLILDN</sequence>
<dbReference type="PANTHER" id="PTHR13076">
    <property type="entry name" value="COILED-COIL AND C2 DOMAIN-CONTAINING PROTEIN 1-LIKE"/>
    <property type="match status" value="1"/>
</dbReference>
<dbReference type="InterPro" id="IPR035892">
    <property type="entry name" value="C2_domain_sf"/>
</dbReference>
<accession>A0A9P1I3T2</accession>
<feature type="region of interest" description="Disordered" evidence="2">
    <location>
        <begin position="181"/>
        <end position="251"/>
    </location>
</feature>
<comment type="similarity">
    <text evidence="1">Belongs to the CC2D1 family.</text>
</comment>
<feature type="compositionally biased region" description="Low complexity" evidence="2">
    <location>
        <begin position="107"/>
        <end position="117"/>
    </location>
</feature>
<dbReference type="EMBL" id="CANHGI010000001">
    <property type="protein sequence ID" value="CAI5437818.1"/>
    <property type="molecule type" value="Genomic_DNA"/>
</dbReference>
<dbReference type="InterPro" id="IPR000008">
    <property type="entry name" value="C2_dom"/>
</dbReference>
<dbReference type="PROSITE" id="PS50004">
    <property type="entry name" value="C2"/>
    <property type="match status" value="1"/>
</dbReference>
<name>A0A9P1I3T2_9PELO</name>
<gene>
    <name evidence="4" type="ORF">CAMP_LOCUS455</name>
</gene>
<feature type="compositionally biased region" description="Polar residues" evidence="2">
    <location>
        <begin position="207"/>
        <end position="219"/>
    </location>
</feature>
<reference evidence="4" key="1">
    <citation type="submission" date="2022-11" db="EMBL/GenBank/DDBJ databases">
        <authorList>
            <person name="Kikuchi T."/>
        </authorList>
    </citation>
    <scope>NUCLEOTIDE SEQUENCE</scope>
    <source>
        <strain evidence="4">PS1010</strain>
    </source>
</reference>
<evidence type="ECO:0000259" key="3">
    <source>
        <dbReference type="PROSITE" id="PS50004"/>
    </source>
</evidence>
<organism evidence="4 5">
    <name type="scientific">Caenorhabditis angaria</name>
    <dbReference type="NCBI Taxonomy" id="860376"/>
    <lineage>
        <taxon>Eukaryota</taxon>
        <taxon>Metazoa</taxon>
        <taxon>Ecdysozoa</taxon>
        <taxon>Nematoda</taxon>
        <taxon>Chromadorea</taxon>
        <taxon>Rhabditida</taxon>
        <taxon>Rhabditina</taxon>
        <taxon>Rhabditomorpha</taxon>
        <taxon>Rhabditoidea</taxon>
        <taxon>Rhabditidae</taxon>
        <taxon>Peloderinae</taxon>
        <taxon>Caenorhabditis</taxon>
    </lineage>
</organism>
<dbReference type="InterPro" id="IPR037772">
    <property type="entry name" value="C2_Freud"/>
</dbReference>
<evidence type="ECO:0000313" key="4">
    <source>
        <dbReference type="EMBL" id="CAI5437818.1"/>
    </source>
</evidence>
<dbReference type="SMART" id="SM00685">
    <property type="entry name" value="DM14"/>
    <property type="match status" value="3"/>
</dbReference>
<dbReference type="CDD" id="cd08690">
    <property type="entry name" value="C2_Freud-1"/>
    <property type="match status" value="1"/>
</dbReference>
<evidence type="ECO:0000313" key="5">
    <source>
        <dbReference type="Proteomes" id="UP001152747"/>
    </source>
</evidence>
<keyword evidence="5" id="KW-1185">Reference proteome</keyword>
<proteinExistence type="inferred from homology"/>
<comment type="caution">
    <text evidence="4">The sequence shown here is derived from an EMBL/GenBank/DDBJ whole genome shotgun (WGS) entry which is preliminary data.</text>
</comment>
<dbReference type="InterPro" id="IPR039725">
    <property type="entry name" value="CC2D1A/B"/>
</dbReference>
<dbReference type="Proteomes" id="UP001152747">
    <property type="component" value="Unassembled WGS sequence"/>
</dbReference>